<proteinExistence type="predicted"/>
<reference evidence="1 2" key="1">
    <citation type="submission" date="2018-06" db="EMBL/GenBank/DDBJ databases">
        <title>Comparative genomics reveals the genomic features of Rhizophagus irregularis, R. cerebriforme, R. diaphanum and Gigaspora rosea, and their symbiotic lifestyle signature.</title>
        <authorList>
            <person name="Morin E."/>
            <person name="San Clemente H."/>
            <person name="Chen E.C.H."/>
            <person name="De La Providencia I."/>
            <person name="Hainaut M."/>
            <person name="Kuo A."/>
            <person name="Kohler A."/>
            <person name="Murat C."/>
            <person name="Tang N."/>
            <person name="Roy S."/>
            <person name="Loubradou J."/>
            <person name="Henrissat B."/>
            <person name="Grigoriev I.V."/>
            <person name="Corradi N."/>
            <person name="Roux C."/>
            <person name="Martin F.M."/>
        </authorList>
    </citation>
    <scope>NUCLEOTIDE SEQUENCE [LARGE SCALE GENOMIC DNA]</scope>
    <source>
        <strain evidence="1 2">DAOM 194757</strain>
    </source>
</reference>
<protein>
    <submittedName>
        <fullName evidence="1">Uncharacterized protein</fullName>
    </submittedName>
</protein>
<evidence type="ECO:0000313" key="1">
    <source>
        <dbReference type="EMBL" id="RIB16033.1"/>
    </source>
</evidence>
<name>A0A397V7U2_9GLOM</name>
<dbReference type="AlphaFoldDB" id="A0A397V7U2"/>
<organism evidence="1 2">
    <name type="scientific">Gigaspora rosea</name>
    <dbReference type="NCBI Taxonomy" id="44941"/>
    <lineage>
        <taxon>Eukaryota</taxon>
        <taxon>Fungi</taxon>
        <taxon>Fungi incertae sedis</taxon>
        <taxon>Mucoromycota</taxon>
        <taxon>Glomeromycotina</taxon>
        <taxon>Glomeromycetes</taxon>
        <taxon>Diversisporales</taxon>
        <taxon>Gigasporaceae</taxon>
        <taxon>Gigaspora</taxon>
    </lineage>
</organism>
<accession>A0A397V7U2</accession>
<dbReference type="EMBL" id="QKWP01000706">
    <property type="protein sequence ID" value="RIB16033.1"/>
    <property type="molecule type" value="Genomic_DNA"/>
</dbReference>
<dbReference type="OrthoDB" id="2436309at2759"/>
<gene>
    <name evidence="1" type="ORF">C2G38_2191040</name>
</gene>
<keyword evidence="2" id="KW-1185">Reference proteome</keyword>
<comment type="caution">
    <text evidence="1">The sequence shown here is derived from an EMBL/GenBank/DDBJ whole genome shotgun (WGS) entry which is preliminary data.</text>
</comment>
<dbReference type="Proteomes" id="UP000266673">
    <property type="component" value="Unassembled WGS sequence"/>
</dbReference>
<sequence>MKRARNAYNEQFERLLIHSYDDRIEQRKTNRSMENTKLVDLKEGFLYSTEDYVSALKSLINIPEAETYMKTQVLIVPMDYSGQLYVRRAITRLLKSEDSSGILEQNIGGSKAISSDTSSKLKAYEFPTLKTQVDIDIMSMAWNMARISRNDRFCNFEDCINSSEQPSDESKSAYHLHNVKDHVHVIQLVEEYLRTTSS</sequence>
<evidence type="ECO:0000313" key="2">
    <source>
        <dbReference type="Proteomes" id="UP000266673"/>
    </source>
</evidence>